<dbReference type="SUPFAM" id="SSF52540">
    <property type="entry name" value="P-loop containing nucleoside triphosphate hydrolases"/>
    <property type="match status" value="1"/>
</dbReference>
<name>A0A8R1WAI3_ACYPI</name>
<dbReference type="OrthoDB" id="361630at2759"/>
<dbReference type="Pfam" id="PF00009">
    <property type="entry name" value="GTP_EFTU"/>
    <property type="match status" value="1"/>
</dbReference>
<dbReference type="RefSeq" id="XP_003248812.2">
    <property type="nucleotide sequence ID" value="XM_003248764.3"/>
</dbReference>
<dbReference type="InterPro" id="IPR000795">
    <property type="entry name" value="T_Tr_GTP-bd_dom"/>
</dbReference>
<sequence length="171" mass="18563">MDNVSILREIVKKCGFKSNLTSNPNTNKKLSDDHLKDAIKRPPAPYDSTIVRHPVVTIMGHVDHGKTTLLDTLRNASVAKSEFGAITQHIGAFPVILENGKKITFLDTPGHAAFATIRSRGAQVTDIVVLVVAADDGVKEQTIESIRMAKHAKVPIIVAINKIDKPTANIE</sequence>
<reference evidence="8" key="1">
    <citation type="submission" date="2010-06" db="EMBL/GenBank/DDBJ databases">
        <authorList>
            <person name="Jiang H."/>
            <person name="Abraham K."/>
            <person name="Ali S."/>
            <person name="Alsbrooks S.L."/>
            <person name="Anim B.N."/>
            <person name="Anosike U.S."/>
            <person name="Attaway T."/>
            <person name="Bandaranaike D.P."/>
            <person name="Battles P.K."/>
            <person name="Bell S.N."/>
            <person name="Bell A.V."/>
            <person name="Beltran B."/>
            <person name="Bickham C."/>
            <person name="Bustamante Y."/>
            <person name="Caleb T."/>
            <person name="Canada A."/>
            <person name="Cardenas V."/>
            <person name="Carter K."/>
            <person name="Chacko J."/>
            <person name="Chandrabose M.N."/>
            <person name="Chavez D."/>
            <person name="Chavez A."/>
            <person name="Chen L."/>
            <person name="Chu H.-S."/>
            <person name="Claassen K.J."/>
            <person name="Cockrell R."/>
            <person name="Collins M."/>
            <person name="Cooper J.A."/>
            <person name="Cree A."/>
            <person name="Curry S.M."/>
            <person name="Da Y."/>
            <person name="Dao M.D."/>
            <person name="Das B."/>
            <person name="Davila M.-L."/>
            <person name="Davy-Carroll L."/>
            <person name="Denson S."/>
            <person name="Dinh H."/>
            <person name="Ebong V.E."/>
            <person name="Edwards J.R."/>
            <person name="Egan A."/>
            <person name="El-Daye J."/>
            <person name="Escobedo L."/>
            <person name="Fernandez S."/>
            <person name="Fernando P.R."/>
            <person name="Flagg N."/>
            <person name="Forbes L.D."/>
            <person name="Fowler R.G."/>
            <person name="Fu Q."/>
            <person name="Gabisi R.A."/>
            <person name="Ganer J."/>
            <person name="Garbino Pronczuk A."/>
            <person name="Garcia R.M."/>
            <person name="Garner T."/>
            <person name="Garrett T.E."/>
            <person name="Gonzalez D.A."/>
            <person name="Hamid H."/>
            <person name="Hawkins E.S."/>
            <person name="Hirani K."/>
            <person name="Hogues M.E."/>
            <person name="Hollins B."/>
            <person name="Hsiao C.-H."/>
            <person name="Jabil R."/>
            <person name="James M.L."/>
            <person name="Jhangiani S.N."/>
            <person name="Johnson B."/>
            <person name="Johnson Q."/>
            <person name="Joshi V."/>
            <person name="Kalu J.B."/>
            <person name="Kam C."/>
            <person name="Kashfia A."/>
            <person name="Keebler J."/>
            <person name="Kisamo H."/>
            <person name="Kovar C.L."/>
            <person name="Lago L.A."/>
            <person name="Lai C.-Y."/>
            <person name="Laidlaw J."/>
            <person name="Lara F."/>
            <person name="Le T.-K."/>
            <person name="Lee S.L."/>
            <person name="Legall F.H."/>
            <person name="Lemon S.J."/>
            <person name="Lewis L.R."/>
            <person name="Li B."/>
            <person name="Liu Y."/>
            <person name="Liu Y.-S."/>
            <person name="Lopez J."/>
            <person name="Lozado R.J."/>
            <person name="Lu J."/>
            <person name="Madu R.C."/>
            <person name="Maheshwari M."/>
            <person name="Maheshwari R."/>
            <person name="Malloy K."/>
            <person name="Martinez E."/>
            <person name="Mathew T."/>
            <person name="Mercado I.C."/>
            <person name="Mercado C."/>
            <person name="Meyer B."/>
            <person name="Montgomery K."/>
            <person name="Morgan M.B."/>
            <person name="Munidasa M."/>
            <person name="Nazareth L.V."/>
            <person name="Nelson J."/>
            <person name="Ng B.M."/>
            <person name="Nguyen N.B."/>
            <person name="Nguyen P.Q."/>
            <person name="Nguyen T."/>
            <person name="Obregon M."/>
            <person name="Okwuonu G.O."/>
            <person name="Onwere C.G."/>
            <person name="Orozco G."/>
            <person name="Parra A."/>
            <person name="Patel S."/>
            <person name="Patil S."/>
            <person name="Perez A."/>
            <person name="Perez Y."/>
            <person name="Pham C."/>
            <person name="Primus E.L."/>
            <person name="Pu L.-L."/>
            <person name="Puazo M."/>
            <person name="Qin X."/>
            <person name="Quiroz J.B."/>
            <person name="Reese J."/>
            <person name="Richards S."/>
            <person name="Rives C.M."/>
            <person name="Robberts R."/>
            <person name="Ruiz S.J."/>
            <person name="Ruiz M.J."/>
            <person name="Santibanez J."/>
            <person name="Schneider B.W."/>
            <person name="Sisson I."/>
            <person name="Smith M."/>
            <person name="Sodergren E."/>
            <person name="Song X.-Z."/>
            <person name="Song B.B."/>
            <person name="Summersgill H."/>
            <person name="Thelus R."/>
            <person name="Thornton R.D."/>
            <person name="Trejos Z.Y."/>
            <person name="Usmani K."/>
            <person name="Vattathil S."/>
            <person name="Villasana D."/>
            <person name="Walker D.L."/>
            <person name="Wang S."/>
            <person name="Wang K."/>
            <person name="White C.S."/>
            <person name="Williams A.C."/>
            <person name="Williamson J."/>
            <person name="Wilson K."/>
            <person name="Woghiren I.O."/>
            <person name="Woodworth J.R."/>
            <person name="Worley K.C."/>
            <person name="Wright R.A."/>
            <person name="Wu W."/>
            <person name="Young L."/>
            <person name="Zhang L."/>
            <person name="Zhang J."/>
            <person name="Zhu Y."/>
            <person name="Muzny D.M."/>
            <person name="Weinstock G."/>
            <person name="Gibbs R.A."/>
        </authorList>
    </citation>
    <scope>NUCLEOTIDE SEQUENCE [LARGE SCALE GENOMIC DNA]</scope>
    <source>
        <strain evidence="8">LSR1</strain>
    </source>
</reference>
<dbReference type="GO" id="GO:0005737">
    <property type="term" value="C:cytoplasm"/>
    <property type="evidence" value="ECO:0007669"/>
    <property type="project" value="TreeGrafter"/>
</dbReference>
<accession>A0A8R1WAI3</accession>
<dbReference type="PANTHER" id="PTHR43381">
    <property type="entry name" value="TRANSLATION INITIATION FACTOR IF-2-RELATED"/>
    <property type="match status" value="1"/>
</dbReference>
<keyword evidence="4" id="KW-0648">Protein biosynthesis</keyword>
<keyword evidence="5" id="KW-0342">GTP-binding</keyword>
<keyword evidence="8" id="KW-1185">Reference proteome</keyword>
<dbReference type="EnsemblMetazoa" id="XM_003248764.3">
    <property type="protein sequence ID" value="XP_003248812.2"/>
    <property type="gene ID" value="LOC100573437"/>
</dbReference>
<dbReference type="GO" id="GO:0005525">
    <property type="term" value="F:GTP binding"/>
    <property type="evidence" value="ECO:0007669"/>
    <property type="project" value="UniProtKB-KW"/>
</dbReference>
<evidence type="ECO:0000313" key="7">
    <source>
        <dbReference type="EnsemblMetazoa" id="XP_003248812.2"/>
    </source>
</evidence>
<dbReference type="AlphaFoldDB" id="A0A8R1WAI3"/>
<dbReference type="NCBIfam" id="TIGR00231">
    <property type="entry name" value="small_GTP"/>
    <property type="match status" value="1"/>
</dbReference>
<evidence type="ECO:0000256" key="5">
    <source>
        <dbReference type="ARBA" id="ARBA00023134"/>
    </source>
</evidence>
<evidence type="ECO:0000256" key="1">
    <source>
        <dbReference type="ARBA" id="ARBA00007733"/>
    </source>
</evidence>
<dbReference type="InterPro" id="IPR005225">
    <property type="entry name" value="Small_GTP-bd"/>
</dbReference>
<reference evidence="7" key="2">
    <citation type="submission" date="2022-06" db="UniProtKB">
        <authorList>
            <consortium name="EnsemblMetazoa"/>
        </authorList>
    </citation>
    <scope>IDENTIFICATION</scope>
</reference>
<evidence type="ECO:0000256" key="4">
    <source>
        <dbReference type="ARBA" id="ARBA00022917"/>
    </source>
</evidence>
<dbReference type="PROSITE" id="PS51722">
    <property type="entry name" value="G_TR_2"/>
    <property type="match status" value="1"/>
</dbReference>
<dbReference type="KEGG" id="api:100573437"/>
<comment type="similarity">
    <text evidence="1">Belongs to the TRAFAC class translation factor GTPase superfamily. Classic translation factor GTPase family. IF-2 subfamily.</text>
</comment>
<dbReference type="PRINTS" id="PR00315">
    <property type="entry name" value="ELONGATNFCT"/>
</dbReference>
<dbReference type="InterPro" id="IPR027417">
    <property type="entry name" value="P-loop_NTPase"/>
</dbReference>
<dbReference type="GO" id="GO:0003743">
    <property type="term" value="F:translation initiation factor activity"/>
    <property type="evidence" value="ECO:0007669"/>
    <property type="project" value="UniProtKB-KW"/>
</dbReference>
<feature type="domain" description="Tr-type G" evidence="6">
    <location>
        <begin position="51"/>
        <end position="171"/>
    </location>
</feature>
<dbReference type="GO" id="GO:0003924">
    <property type="term" value="F:GTPase activity"/>
    <property type="evidence" value="ECO:0007669"/>
    <property type="project" value="InterPro"/>
</dbReference>
<keyword evidence="2" id="KW-0396">Initiation factor</keyword>
<protein>
    <recommendedName>
        <fullName evidence="6">Tr-type G domain-containing protein</fullName>
    </recommendedName>
</protein>
<proteinExistence type="inferred from homology"/>
<evidence type="ECO:0000259" key="6">
    <source>
        <dbReference type="PROSITE" id="PS51722"/>
    </source>
</evidence>
<dbReference type="CDD" id="cd01887">
    <property type="entry name" value="IF2_eIF5B"/>
    <property type="match status" value="1"/>
</dbReference>
<dbReference type="Gene3D" id="3.40.50.300">
    <property type="entry name" value="P-loop containing nucleotide triphosphate hydrolases"/>
    <property type="match status" value="1"/>
</dbReference>
<dbReference type="Proteomes" id="UP000007819">
    <property type="component" value="Unassembled WGS sequence"/>
</dbReference>
<dbReference type="FunFam" id="3.40.50.300:FF:000019">
    <property type="entry name" value="Translation initiation factor IF-2"/>
    <property type="match status" value="1"/>
</dbReference>
<evidence type="ECO:0000313" key="8">
    <source>
        <dbReference type="Proteomes" id="UP000007819"/>
    </source>
</evidence>
<evidence type="ECO:0000256" key="2">
    <source>
        <dbReference type="ARBA" id="ARBA00022540"/>
    </source>
</evidence>
<dbReference type="PANTHER" id="PTHR43381:SF20">
    <property type="entry name" value="TRANSLATION INITIATION FACTOR IF-2, MITOCHONDRIAL"/>
    <property type="match status" value="1"/>
</dbReference>
<dbReference type="InterPro" id="IPR015760">
    <property type="entry name" value="TIF_IF2"/>
</dbReference>
<organism evidence="7 8">
    <name type="scientific">Acyrthosiphon pisum</name>
    <name type="common">Pea aphid</name>
    <dbReference type="NCBI Taxonomy" id="7029"/>
    <lineage>
        <taxon>Eukaryota</taxon>
        <taxon>Metazoa</taxon>
        <taxon>Ecdysozoa</taxon>
        <taxon>Arthropoda</taxon>
        <taxon>Hexapoda</taxon>
        <taxon>Insecta</taxon>
        <taxon>Pterygota</taxon>
        <taxon>Neoptera</taxon>
        <taxon>Paraneoptera</taxon>
        <taxon>Hemiptera</taxon>
        <taxon>Sternorrhyncha</taxon>
        <taxon>Aphidomorpha</taxon>
        <taxon>Aphidoidea</taxon>
        <taxon>Aphididae</taxon>
        <taxon>Macrosiphini</taxon>
        <taxon>Acyrthosiphon</taxon>
    </lineage>
</organism>
<evidence type="ECO:0000256" key="3">
    <source>
        <dbReference type="ARBA" id="ARBA00022741"/>
    </source>
</evidence>
<dbReference type="GeneID" id="100573437"/>
<keyword evidence="3" id="KW-0547">Nucleotide-binding</keyword>